<dbReference type="Gene3D" id="2.70.70.10">
    <property type="entry name" value="Glucose Permease (Domain IIA)"/>
    <property type="match status" value="1"/>
</dbReference>
<dbReference type="PANTHER" id="PTHR21666">
    <property type="entry name" value="PEPTIDASE-RELATED"/>
    <property type="match status" value="1"/>
</dbReference>
<evidence type="ECO:0000313" key="4">
    <source>
        <dbReference type="Proteomes" id="UP000001968"/>
    </source>
</evidence>
<reference evidence="4" key="1">
    <citation type="journal article" date="2010" name="Environ. Microbiol.">
        <title>The genome of Syntrophomonas wolfei: new insights into syntrophic metabolism and biohydrogen production.</title>
        <authorList>
            <person name="Sieber J.R."/>
            <person name="Sims D.R."/>
            <person name="Han C."/>
            <person name="Kim E."/>
            <person name="Lykidis A."/>
            <person name="Lapidus A.L."/>
            <person name="McDonnald E."/>
            <person name="Rohlin L."/>
            <person name="Culley D.E."/>
            <person name="Gunsalus R."/>
            <person name="McInerney M.J."/>
        </authorList>
    </citation>
    <scope>NUCLEOTIDE SEQUENCE [LARGE SCALE GENOMIC DNA]</scope>
    <source>
        <strain evidence="4">DSM 2245B / Goettingen</strain>
    </source>
</reference>
<dbReference type="AlphaFoldDB" id="Q0AUA9"/>
<feature type="domain" description="LysM" evidence="2">
    <location>
        <begin position="97"/>
        <end position="141"/>
    </location>
</feature>
<dbReference type="eggNOG" id="COG0739">
    <property type="taxonomic scope" value="Bacteria"/>
</dbReference>
<dbReference type="Gene3D" id="3.10.350.10">
    <property type="entry name" value="LysM domain"/>
    <property type="match status" value="2"/>
</dbReference>
<dbReference type="KEGG" id="swo:Swol_2406"/>
<dbReference type="EMBL" id="CP000448">
    <property type="protein sequence ID" value="ABI69695.1"/>
    <property type="molecule type" value="Genomic_DNA"/>
</dbReference>
<dbReference type="CDD" id="cd12797">
    <property type="entry name" value="M23_peptidase"/>
    <property type="match status" value="1"/>
</dbReference>
<dbReference type="Proteomes" id="UP000001968">
    <property type="component" value="Chromosome"/>
</dbReference>
<keyword evidence="4" id="KW-1185">Reference proteome</keyword>
<feature type="domain" description="LysM" evidence="2">
    <location>
        <begin position="47"/>
        <end position="91"/>
    </location>
</feature>
<evidence type="ECO:0000313" key="3">
    <source>
        <dbReference type="EMBL" id="ABI69695.1"/>
    </source>
</evidence>
<dbReference type="PANTHER" id="PTHR21666:SF270">
    <property type="entry name" value="MUREIN HYDROLASE ACTIVATOR ENVC"/>
    <property type="match status" value="1"/>
</dbReference>
<organism evidence="3 4">
    <name type="scientific">Syntrophomonas wolfei subsp. wolfei (strain DSM 2245B / Goettingen)</name>
    <dbReference type="NCBI Taxonomy" id="335541"/>
    <lineage>
        <taxon>Bacteria</taxon>
        <taxon>Bacillati</taxon>
        <taxon>Bacillota</taxon>
        <taxon>Clostridia</taxon>
        <taxon>Eubacteriales</taxon>
        <taxon>Syntrophomonadaceae</taxon>
        <taxon>Syntrophomonas</taxon>
    </lineage>
</organism>
<proteinExistence type="predicted"/>
<dbReference type="InterPro" id="IPR036779">
    <property type="entry name" value="LysM_dom_sf"/>
</dbReference>
<dbReference type="OrthoDB" id="9814460at2"/>
<dbReference type="eggNOG" id="COG1388">
    <property type="taxonomic scope" value="Bacteria"/>
</dbReference>
<dbReference type="SUPFAM" id="SSF51261">
    <property type="entry name" value="Duplicated hybrid motif"/>
    <property type="match status" value="1"/>
</dbReference>
<feature type="chain" id="PRO_5038629461" evidence="1">
    <location>
        <begin position="23"/>
        <end position="283"/>
    </location>
</feature>
<sequence>MKRIWVSLLLSTCMLMSTVNMSGASISEGRYTPCLKNQTPNGVSQEITYRIQKGDTLWSIARHYGVKMETLMMINRLDENSILTVGKNLQIPGTNARVHIVKSGETFWQIASSYGIGLDELQRLNSDKPANKLQVGDRLSLPARARPIALTNTSSRGLTRGSGLFGWPIMGTITSAYGWRKSGFHHGLDIAGKVGDPIRAASDASVEHAGYQPIYGQTIILKHENGKKTVYAHLEKIYVKKGQEVKQGKIIGTVGTSGRTTGPHLHFEIRVGDETINPLQLLR</sequence>
<keyword evidence="1" id="KW-0732">Signal</keyword>
<dbReference type="PROSITE" id="PS51782">
    <property type="entry name" value="LYSM"/>
    <property type="match status" value="2"/>
</dbReference>
<evidence type="ECO:0000256" key="1">
    <source>
        <dbReference type="SAM" id="SignalP"/>
    </source>
</evidence>
<dbReference type="InterPro" id="IPR011055">
    <property type="entry name" value="Dup_hybrid_motif"/>
</dbReference>
<dbReference type="GO" id="GO:0004222">
    <property type="term" value="F:metalloendopeptidase activity"/>
    <property type="evidence" value="ECO:0007669"/>
    <property type="project" value="TreeGrafter"/>
</dbReference>
<dbReference type="STRING" id="335541.Swol_2406"/>
<protein>
    <submittedName>
        <fullName evidence="3">Peptidase M23B</fullName>
    </submittedName>
</protein>
<gene>
    <name evidence="3" type="ordered locus">Swol_2406</name>
</gene>
<dbReference type="InterPro" id="IPR050570">
    <property type="entry name" value="Cell_wall_metabolism_enzyme"/>
</dbReference>
<dbReference type="HOGENOM" id="CLU_029425_7_3_9"/>
<accession>Q0AUA9</accession>
<dbReference type="Pfam" id="PF01476">
    <property type="entry name" value="LysM"/>
    <property type="match status" value="2"/>
</dbReference>
<name>Q0AUA9_SYNWW</name>
<dbReference type="InterPro" id="IPR018392">
    <property type="entry name" value="LysM"/>
</dbReference>
<feature type="signal peptide" evidence="1">
    <location>
        <begin position="1"/>
        <end position="22"/>
    </location>
</feature>
<evidence type="ECO:0000259" key="2">
    <source>
        <dbReference type="PROSITE" id="PS51782"/>
    </source>
</evidence>
<dbReference type="Pfam" id="PF01551">
    <property type="entry name" value="Peptidase_M23"/>
    <property type="match status" value="1"/>
</dbReference>
<dbReference type="SMART" id="SM00257">
    <property type="entry name" value="LysM"/>
    <property type="match status" value="2"/>
</dbReference>
<dbReference type="InterPro" id="IPR016047">
    <property type="entry name" value="M23ase_b-sheet_dom"/>
</dbReference>
<dbReference type="CDD" id="cd00118">
    <property type="entry name" value="LysM"/>
    <property type="match status" value="2"/>
</dbReference>
<dbReference type="RefSeq" id="WP_011641779.1">
    <property type="nucleotide sequence ID" value="NC_008346.1"/>
</dbReference>